<reference evidence="2" key="1">
    <citation type="submission" date="2023-06" db="EMBL/GenBank/DDBJ databases">
        <title>Conoideocrella luteorostrata (Hypocreales: Clavicipitaceae), a potential biocontrol fungus for elongate hemlock scale in United States Christmas tree production areas.</title>
        <authorList>
            <person name="Barrett H."/>
            <person name="Lovett B."/>
            <person name="Macias A.M."/>
            <person name="Stajich J.E."/>
            <person name="Kasson M.T."/>
        </authorList>
    </citation>
    <scope>NUCLEOTIDE SEQUENCE</scope>
    <source>
        <strain evidence="2">ARSEF 14590</strain>
    </source>
</reference>
<dbReference type="EMBL" id="JASWJB010000205">
    <property type="protein sequence ID" value="KAK2593589.1"/>
    <property type="molecule type" value="Genomic_DNA"/>
</dbReference>
<evidence type="ECO:0000313" key="3">
    <source>
        <dbReference type="Proteomes" id="UP001251528"/>
    </source>
</evidence>
<name>A0AAJ0CIH4_9HYPO</name>
<dbReference type="AlphaFoldDB" id="A0AAJ0CIH4"/>
<feature type="compositionally biased region" description="Basic and acidic residues" evidence="1">
    <location>
        <begin position="379"/>
        <end position="389"/>
    </location>
</feature>
<feature type="region of interest" description="Disordered" evidence="1">
    <location>
        <begin position="356"/>
        <end position="440"/>
    </location>
</feature>
<evidence type="ECO:0000256" key="1">
    <source>
        <dbReference type="SAM" id="MobiDB-lite"/>
    </source>
</evidence>
<proteinExistence type="predicted"/>
<sequence>MTISCQPHDQEHGKNPSTEAIIVASSDTHQTRTPISGFAQPHAHPHAHERRLRERLHRGWEAICIGTALCDLCNKQSRGIVQKCLKCGLSVCFDCSESGALIGNRNHELDHGSVCWNKKASEARRPRKRLRKGAKTKDFISKPESDGYDAVARHAHADAGTSRYFTDQRDQYRDKNTQTPVSWSPVRYLGTSSQGLKGSPIVDQADEQDVAKILIRMPSDTADAEVPDAPRVTDCSPRVYQASGHYLPLGPDLPQYSYGQLENYHASQRRGRATRSVTVPQPSGRLDYDHWDMSYGGGSHTSEIHTQEAGYHTQPDYQQYHPRYSWHERHSYGSTEYTPHRLGEQTAGPDSFMKLPKVQQHRRDHHQPWQTQPPGMRTPETEDPARDETVTSIHSILAKRQAPPARSDKEDAPPEAHALPVETATAQSTKRKRQKSTNSVDVDVHIPEPATLEQARPPSQVVYTEWLARTSKSLVDQINHHRNVYPCWSADECLEQVMMKGQKIYAQDVKFPPGICHEYLNAAIMKAALEVGIDMTKSRCRFLLYNGCR</sequence>
<protein>
    <submittedName>
        <fullName evidence="2">Uncharacterized protein</fullName>
    </submittedName>
</protein>
<keyword evidence="3" id="KW-1185">Reference proteome</keyword>
<comment type="caution">
    <text evidence="2">The sequence shown here is derived from an EMBL/GenBank/DDBJ whole genome shotgun (WGS) entry which is preliminary data.</text>
</comment>
<dbReference type="Proteomes" id="UP001251528">
    <property type="component" value="Unassembled WGS sequence"/>
</dbReference>
<gene>
    <name evidence="2" type="ORF">QQS21_008718</name>
</gene>
<accession>A0AAJ0CIH4</accession>
<organism evidence="2 3">
    <name type="scientific">Conoideocrella luteorostrata</name>
    <dbReference type="NCBI Taxonomy" id="1105319"/>
    <lineage>
        <taxon>Eukaryota</taxon>
        <taxon>Fungi</taxon>
        <taxon>Dikarya</taxon>
        <taxon>Ascomycota</taxon>
        <taxon>Pezizomycotina</taxon>
        <taxon>Sordariomycetes</taxon>
        <taxon>Hypocreomycetidae</taxon>
        <taxon>Hypocreales</taxon>
        <taxon>Clavicipitaceae</taxon>
        <taxon>Conoideocrella</taxon>
    </lineage>
</organism>
<evidence type="ECO:0000313" key="2">
    <source>
        <dbReference type="EMBL" id="KAK2593589.1"/>
    </source>
</evidence>